<dbReference type="InterPro" id="IPR027417">
    <property type="entry name" value="P-loop_NTPase"/>
</dbReference>
<dbReference type="InterPro" id="IPR013525">
    <property type="entry name" value="ABC2_TM"/>
</dbReference>
<feature type="transmembrane region" description="Helical" evidence="8">
    <location>
        <begin position="473"/>
        <end position="495"/>
    </location>
</feature>
<dbReference type="PROSITE" id="PS50893">
    <property type="entry name" value="ABC_TRANSPORTER_2"/>
    <property type="match status" value="1"/>
</dbReference>
<reference evidence="10" key="1">
    <citation type="submission" date="2022-11" db="EMBL/GenBank/DDBJ databases">
        <authorList>
            <person name="Morgan W.R."/>
            <person name="Tartar A."/>
        </authorList>
    </citation>
    <scope>NUCLEOTIDE SEQUENCE</scope>
    <source>
        <strain evidence="10">ARSEF 373</strain>
    </source>
</reference>
<comment type="caution">
    <text evidence="10">The sequence shown here is derived from an EMBL/GenBank/DDBJ whole genome shotgun (WGS) entry which is preliminary data.</text>
</comment>
<dbReference type="CDD" id="cd03213">
    <property type="entry name" value="ABCG_EPDR"/>
    <property type="match status" value="1"/>
</dbReference>
<feature type="transmembrane region" description="Helical" evidence="8">
    <location>
        <begin position="507"/>
        <end position="524"/>
    </location>
</feature>
<dbReference type="Pfam" id="PF00005">
    <property type="entry name" value="ABC_tran"/>
    <property type="match status" value="1"/>
</dbReference>
<keyword evidence="3 8" id="KW-0812">Transmembrane</keyword>
<accession>A0AAV2YH41</accession>
<feature type="transmembrane region" description="Helical" evidence="8">
    <location>
        <begin position="590"/>
        <end position="609"/>
    </location>
</feature>
<comment type="subcellular location">
    <subcellularLocation>
        <location evidence="1">Membrane</location>
        <topology evidence="1">Multi-pass membrane protein</topology>
    </subcellularLocation>
</comment>
<evidence type="ECO:0000256" key="4">
    <source>
        <dbReference type="ARBA" id="ARBA00022741"/>
    </source>
</evidence>
<feature type="domain" description="ABC transporter" evidence="9">
    <location>
        <begin position="42"/>
        <end position="279"/>
    </location>
</feature>
<dbReference type="PANTHER" id="PTHR48041:SF139">
    <property type="entry name" value="PROTEIN SCARLET"/>
    <property type="match status" value="1"/>
</dbReference>
<evidence type="ECO:0000256" key="5">
    <source>
        <dbReference type="ARBA" id="ARBA00022840"/>
    </source>
</evidence>
<evidence type="ECO:0000256" key="7">
    <source>
        <dbReference type="ARBA" id="ARBA00023136"/>
    </source>
</evidence>
<dbReference type="Pfam" id="PF19055">
    <property type="entry name" value="ABC2_membrane_7"/>
    <property type="match status" value="1"/>
</dbReference>
<dbReference type="AlphaFoldDB" id="A0AAV2YH41"/>
<dbReference type="Pfam" id="PF01061">
    <property type="entry name" value="ABC2_membrane"/>
    <property type="match status" value="1"/>
</dbReference>
<dbReference type="EMBL" id="DAKRPA010000334">
    <property type="protein sequence ID" value="DAZ93228.1"/>
    <property type="molecule type" value="Genomic_DNA"/>
</dbReference>
<gene>
    <name evidence="10" type="ORF">N0F65_005082</name>
</gene>
<dbReference type="InterPro" id="IPR017871">
    <property type="entry name" value="ABC_transporter-like_CS"/>
</dbReference>
<evidence type="ECO:0000313" key="10">
    <source>
        <dbReference type="EMBL" id="DAZ93228.1"/>
    </source>
</evidence>
<keyword evidence="5" id="KW-0067">ATP-binding</keyword>
<dbReference type="GO" id="GO:0016020">
    <property type="term" value="C:membrane"/>
    <property type="evidence" value="ECO:0007669"/>
    <property type="project" value="UniProtKB-SubCell"/>
</dbReference>
<dbReference type="Gene3D" id="3.40.50.300">
    <property type="entry name" value="P-loop containing nucleotide triphosphate hydrolases"/>
    <property type="match status" value="1"/>
</dbReference>
<keyword evidence="6 8" id="KW-1133">Transmembrane helix</keyword>
<evidence type="ECO:0000256" key="6">
    <source>
        <dbReference type="ARBA" id="ARBA00022989"/>
    </source>
</evidence>
<sequence>MVAPVVDTVVQIPSTPQATPYEGMGEDILKLGIAWHDLSFDVQLKDPKAKKMVTKQILRNVSGEAFPGELVVLMGPSGAGKSTLLDCVSGRNLQCKGTILINGHTWSKQIAKHTCYVMQDDMFYANLTVIEHLTFQARLRMGKSKSAVEREERVRTVISELGLTKVINTPIGDAVVKGLSGGQRKRLTFATELLTNPSLLFVDEPTSGLDSFMAETVVRQMRELARRGRTVIATIHQPASDLFELFDRLFLLVDGMTVYNGKASESIAYFASHGLQCPSFINPTDYFMKQLVVMDDQPEARQRVDNLVKAWTARPADATRVQMHQVASGGIDHGANDSLGLFGQLGVLCRRNGLRLVRDVVGFRARIGSSLIVSIICGLVFRDLGRTQKGVQDFTGAIFFLCTFQMMSTANPEFMTIPLEIPLILREHEGGIYHALTWYFAKNLSELPTQVFFPMLFQIPAYFMIGFGNDAKLFFTAYLFLVLLCSAATGIGLMVSCFSKRVETTPVVGILVLLPFMLFGGLFLNTDSTPVYFIWLQQISPLKYAFHGIMRAFWTTVDHIECPSQRCQAMSGPDVLHANGIERDMLWRDAVVLLAINAGFRLVGALFLLRRVTKKRKNQ</sequence>
<dbReference type="SUPFAM" id="SSF52540">
    <property type="entry name" value="P-loop containing nucleoside triphosphate hydrolases"/>
    <property type="match status" value="1"/>
</dbReference>
<keyword evidence="2" id="KW-0813">Transport</keyword>
<keyword evidence="4" id="KW-0547">Nucleotide-binding</keyword>
<evidence type="ECO:0000256" key="2">
    <source>
        <dbReference type="ARBA" id="ARBA00022448"/>
    </source>
</evidence>
<dbReference type="Proteomes" id="UP001146120">
    <property type="component" value="Unassembled WGS sequence"/>
</dbReference>
<name>A0AAV2YH41_9STRA</name>
<evidence type="ECO:0000256" key="1">
    <source>
        <dbReference type="ARBA" id="ARBA00004141"/>
    </source>
</evidence>
<dbReference type="SMART" id="SM00382">
    <property type="entry name" value="AAA"/>
    <property type="match status" value="1"/>
</dbReference>
<dbReference type="InterPro" id="IPR003593">
    <property type="entry name" value="AAA+_ATPase"/>
</dbReference>
<dbReference type="GO" id="GO:0016887">
    <property type="term" value="F:ATP hydrolysis activity"/>
    <property type="evidence" value="ECO:0007669"/>
    <property type="project" value="InterPro"/>
</dbReference>
<dbReference type="InterPro" id="IPR003439">
    <property type="entry name" value="ABC_transporter-like_ATP-bd"/>
</dbReference>
<evidence type="ECO:0000256" key="3">
    <source>
        <dbReference type="ARBA" id="ARBA00022692"/>
    </source>
</evidence>
<evidence type="ECO:0000256" key="8">
    <source>
        <dbReference type="SAM" id="Phobius"/>
    </source>
</evidence>
<evidence type="ECO:0000313" key="11">
    <source>
        <dbReference type="Proteomes" id="UP001146120"/>
    </source>
</evidence>
<reference evidence="10" key="2">
    <citation type="journal article" date="2023" name="Microbiol Resour">
        <title>Decontamination and Annotation of the Draft Genome Sequence of the Oomycete Lagenidium giganteum ARSEF 373.</title>
        <authorList>
            <person name="Morgan W.R."/>
            <person name="Tartar A."/>
        </authorList>
    </citation>
    <scope>NUCLEOTIDE SEQUENCE</scope>
    <source>
        <strain evidence="10">ARSEF 373</strain>
    </source>
</reference>
<dbReference type="GO" id="GO:0005524">
    <property type="term" value="F:ATP binding"/>
    <property type="evidence" value="ECO:0007669"/>
    <property type="project" value="UniProtKB-KW"/>
</dbReference>
<evidence type="ECO:0000259" key="9">
    <source>
        <dbReference type="PROSITE" id="PS50893"/>
    </source>
</evidence>
<proteinExistence type="predicted"/>
<organism evidence="10 11">
    <name type="scientific">Lagenidium giganteum</name>
    <dbReference type="NCBI Taxonomy" id="4803"/>
    <lineage>
        <taxon>Eukaryota</taxon>
        <taxon>Sar</taxon>
        <taxon>Stramenopiles</taxon>
        <taxon>Oomycota</taxon>
        <taxon>Peronosporomycetes</taxon>
        <taxon>Pythiales</taxon>
        <taxon>Pythiaceae</taxon>
    </lineage>
</organism>
<keyword evidence="7 8" id="KW-0472">Membrane</keyword>
<keyword evidence="11" id="KW-1185">Reference proteome</keyword>
<dbReference type="InterPro" id="IPR043926">
    <property type="entry name" value="ABCG_dom"/>
</dbReference>
<dbReference type="GO" id="GO:0140359">
    <property type="term" value="F:ABC-type transporter activity"/>
    <property type="evidence" value="ECO:0007669"/>
    <property type="project" value="InterPro"/>
</dbReference>
<protein>
    <recommendedName>
        <fullName evidence="9">ABC transporter domain-containing protein</fullName>
    </recommendedName>
</protein>
<dbReference type="PANTHER" id="PTHR48041">
    <property type="entry name" value="ABC TRANSPORTER G FAMILY MEMBER 28"/>
    <property type="match status" value="1"/>
</dbReference>
<dbReference type="InterPro" id="IPR050352">
    <property type="entry name" value="ABCG_transporters"/>
</dbReference>
<dbReference type="PROSITE" id="PS00211">
    <property type="entry name" value="ABC_TRANSPORTER_1"/>
    <property type="match status" value="1"/>
</dbReference>